<evidence type="ECO:0000259" key="16">
    <source>
        <dbReference type="PROSITE" id="PS50235"/>
    </source>
</evidence>
<evidence type="ECO:0000256" key="8">
    <source>
        <dbReference type="ARBA" id="ARBA00022807"/>
    </source>
</evidence>
<dbReference type="PROSITE" id="PS50235">
    <property type="entry name" value="USP_3"/>
    <property type="match status" value="1"/>
</dbReference>
<keyword evidence="3 15" id="KW-0645">Protease</keyword>
<comment type="catalytic activity">
    <reaction evidence="1 15">
        <text>Thiol-dependent hydrolysis of ester, thioester, amide, peptide and isopeptide bonds formed by the C-terminal Gly of ubiquitin (a 76-residue protein attached to proteins as an intracellular targeting signal).</text>
        <dbReference type="EC" id="3.4.19.12"/>
    </reaction>
</comment>
<evidence type="ECO:0000256" key="10">
    <source>
        <dbReference type="ARBA" id="ARBA00023015"/>
    </source>
</evidence>
<dbReference type="GO" id="GO:0006508">
    <property type="term" value="P:proteolysis"/>
    <property type="evidence" value="ECO:0007669"/>
    <property type="project" value="UniProtKB-KW"/>
</dbReference>
<dbReference type="EC" id="3.4.19.12" evidence="15"/>
<evidence type="ECO:0000256" key="1">
    <source>
        <dbReference type="ARBA" id="ARBA00000707"/>
    </source>
</evidence>
<keyword evidence="9" id="KW-0862">Zinc</keyword>
<dbReference type="GO" id="GO:0004843">
    <property type="term" value="F:cysteine-type deubiquitinase activity"/>
    <property type="evidence" value="ECO:0007669"/>
    <property type="project" value="UniProtKB-UniRule"/>
</dbReference>
<evidence type="ECO:0000256" key="14">
    <source>
        <dbReference type="PROSITE-ProRule" id="PRU00502"/>
    </source>
</evidence>
<keyword evidence="5 14" id="KW-0863">Zinc-finger</keyword>
<dbReference type="PANTHER" id="PTHR21646">
    <property type="entry name" value="UBIQUITIN CARBOXYL-TERMINAL HYDROLASE"/>
    <property type="match status" value="1"/>
</dbReference>
<sequence length="458" mass="52562">MRKHALTDNHDISVDIKNGNIFCYKCGDYTYDEDFENIAIQYKKQAGRAKGSEINFPWEPKQYEIQVLKENNGFKKISEDSCIGLRGLLNLGNTCFMNCIVQVLVHTPLLRDYFLSDKHVCHLQETPESCLACEMFNIFQEFYSGQSDPHIPYKLVYLIWKHAEYLIGFDQQDAHEFLIAILDGLHAHCQNKETDEKLYHTVSHCNCIIHQVFTGCYQSDVFCSKCNYVSTAIDPFWDISLDLGETTGNKNAIDPNPESLVDCLRRYTRPESLHCTHCSHCQAYDSTMKQLTIKKLPVVACFHLKRLAAPNSGQKVCNKNTTHVMFPEFLDMSPFMSTTCGERNNLPNGAHSRDLHNSENVLLDNLEKSGKFCGLEKVMESENLEKIMKFSLFAVVSHRGDQAGGHYISYIRQHRDRWYLCDDDAIMKSSLNDVLESEGYLLFYHKQVLEYGSNSAQN</sequence>
<dbReference type="InterPro" id="IPR038765">
    <property type="entry name" value="Papain-like_cys_pep_sf"/>
</dbReference>
<comment type="caution">
    <text evidence="18">The sequence shown here is derived from an EMBL/GenBank/DDBJ whole genome shotgun (WGS) entry which is preliminary data.</text>
</comment>
<feature type="domain" description="UBP-type" evidence="17">
    <location>
        <begin position="1"/>
        <end position="49"/>
    </location>
</feature>
<evidence type="ECO:0000256" key="7">
    <source>
        <dbReference type="ARBA" id="ARBA00022801"/>
    </source>
</evidence>
<evidence type="ECO:0000256" key="12">
    <source>
        <dbReference type="ARBA" id="ARBA00023242"/>
    </source>
</evidence>
<evidence type="ECO:0000256" key="9">
    <source>
        <dbReference type="ARBA" id="ARBA00022833"/>
    </source>
</evidence>
<feature type="domain" description="USP" evidence="16">
    <location>
        <begin position="86"/>
        <end position="447"/>
    </location>
</feature>
<evidence type="ECO:0000313" key="19">
    <source>
        <dbReference type="Proteomes" id="UP001497382"/>
    </source>
</evidence>
<keyword evidence="4" id="KW-0479">Metal-binding</keyword>
<evidence type="ECO:0000256" key="4">
    <source>
        <dbReference type="ARBA" id="ARBA00022723"/>
    </source>
</evidence>
<dbReference type="Pfam" id="PF00443">
    <property type="entry name" value="UCH"/>
    <property type="match status" value="1"/>
</dbReference>
<dbReference type="Gene3D" id="3.30.40.10">
    <property type="entry name" value="Zinc/RING finger domain, C3HC4 (zinc finger)"/>
    <property type="match status" value="1"/>
</dbReference>
<organism evidence="18 19">
    <name type="scientific">Larinioides sclopetarius</name>
    <dbReference type="NCBI Taxonomy" id="280406"/>
    <lineage>
        <taxon>Eukaryota</taxon>
        <taxon>Metazoa</taxon>
        <taxon>Ecdysozoa</taxon>
        <taxon>Arthropoda</taxon>
        <taxon>Chelicerata</taxon>
        <taxon>Arachnida</taxon>
        <taxon>Araneae</taxon>
        <taxon>Araneomorphae</taxon>
        <taxon>Entelegynae</taxon>
        <taxon>Araneoidea</taxon>
        <taxon>Araneidae</taxon>
        <taxon>Larinioides</taxon>
    </lineage>
</organism>
<accession>A0AAV2ASL3</accession>
<evidence type="ECO:0000256" key="6">
    <source>
        <dbReference type="ARBA" id="ARBA00022786"/>
    </source>
</evidence>
<keyword evidence="8 15" id="KW-0788">Thiol protease</keyword>
<keyword evidence="7 15" id="KW-0378">Hydrolase</keyword>
<dbReference type="InterPro" id="IPR001394">
    <property type="entry name" value="Peptidase_C19_UCH"/>
</dbReference>
<dbReference type="GO" id="GO:0016579">
    <property type="term" value="P:protein deubiquitination"/>
    <property type="evidence" value="ECO:0007669"/>
    <property type="project" value="InterPro"/>
</dbReference>
<dbReference type="PROSITE" id="PS50271">
    <property type="entry name" value="ZF_UBP"/>
    <property type="match status" value="1"/>
</dbReference>
<keyword evidence="10" id="KW-0805">Transcription regulation</keyword>
<dbReference type="PROSITE" id="PS00973">
    <property type="entry name" value="USP_2"/>
    <property type="match status" value="1"/>
</dbReference>
<keyword evidence="12" id="KW-0539">Nucleus</keyword>
<keyword evidence="6 15" id="KW-0833">Ubl conjugation pathway</keyword>
<evidence type="ECO:0000256" key="2">
    <source>
        <dbReference type="ARBA" id="ARBA00004123"/>
    </source>
</evidence>
<comment type="subcellular location">
    <subcellularLocation>
        <location evidence="2">Nucleus</location>
    </subcellularLocation>
</comment>
<evidence type="ECO:0000256" key="5">
    <source>
        <dbReference type="ARBA" id="ARBA00022771"/>
    </source>
</evidence>
<dbReference type="InterPro" id="IPR001607">
    <property type="entry name" value="Znf_UBP"/>
</dbReference>
<dbReference type="InterPro" id="IPR018200">
    <property type="entry name" value="USP_CS"/>
</dbReference>
<dbReference type="Pfam" id="PF02148">
    <property type="entry name" value="zf-UBP"/>
    <property type="match status" value="1"/>
</dbReference>
<proteinExistence type="inferred from homology"/>
<dbReference type="Gene3D" id="3.90.70.10">
    <property type="entry name" value="Cysteine proteinases"/>
    <property type="match status" value="1"/>
</dbReference>
<evidence type="ECO:0000256" key="11">
    <source>
        <dbReference type="ARBA" id="ARBA00023163"/>
    </source>
</evidence>
<reference evidence="18 19" key="1">
    <citation type="submission" date="2024-04" db="EMBL/GenBank/DDBJ databases">
        <authorList>
            <person name="Rising A."/>
            <person name="Reimegard J."/>
            <person name="Sonavane S."/>
            <person name="Akerstrom W."/>
            <person name="Nylinder S."/>
            <person name="Hedman E."/>
            <person name="Kallberg Y."/>
        </authorList>
    </citation>
    <scope>NUCLEOTIDE SEQUENCE [LARGE SCALE GENOMIC DNA]</scope>
</reference>
<dbReference type="EMBL" id="CAXIEN010000197">
    <property type="protein sequence ID" value="CAL1286054.1"/>
    <property type="molecule type" value="Genomic_DNA"/>
</dbReference>
<dbReference type="AlphaFoldDB" id="A0AAV2ASL3"/>
<name>A0AAV2ASL3_9ARAC</name>
<dbReference type="PANTHER" id="PTHR21646:SF33">
    <property type="entry name" value="UBIQUITIN CARBOXYL-TERMINAL HYDROLASE 22"/>
    <property type="match status" value="1"/>
</dbReference>
<dbReference type="SUPFAM" id="SSF57850">
    <property type="entry name" value="RING/U-box"/>
    <property type="match status" value="1"/>
</dbReference>
<dbReference type="SUPFAM" id="SSF54001">
    <property type="entry name" value="Cysteine proteinases"/>
    <property type="match status" value="1"/>
</dbReference>
<evidence type="ECO:0000259" key="17">
    <source>
        <dbReference type="PROSITE" id="PS50271"/>
    </source>
</evidence>
<dbReference type="InterPro" id="IPR013083">
    <property type="entry name" value="Znf_RING/FYVE/PHD"/>
</dbReference>
<dbReference type="InterPro" id="IPR028889">
    <property type="entry name" value="USP"/>
</dbReference>
<dbReference type="GO" id="GO:0008270">
    <property type="term" value="F:zinc ion binding"/>
    <property type="evidence" value="ECO:0007669"/>
    <property type="project" value="UniProtKB-KW"/>
</dbReference>
<evidence type="ECO:0000256" key="15">
    <source>
        <dbReference type="RuleBase" id="RU366025"/>
    </source>
</evidence>
<keyword evidence="19" id="KW-1185">Reference proteome</keyword>
<dbReference type="Proteomes" id="UP001497382">
    <property type="component" value="Unassembled WGS sequence"/>
</dbReference>
<evidence type="ECO:0000256" key="3">
    <source>
        <dbReference type="ARBA" id="ARBA00022670"/>
    </source>
</evidence>
<dbReference type="PROSITE" id="PS00972">
    <property type="entry name" value="USP_1"/>
    <property type="match status" value="1"/>
</dbReference>
<protein>
    <recommendedName>
        <fullName evidence="15">Ubiquitin carboxyl-terminal hydrolase</fullName>
        <ecNumber evidence="15">3.4.19.12</ecNumber>
    </recommendedName>
</protein>
<keyword evidence="11" id="KW-0804">Transcription</keyword>
<dbReference type="GO" id="GO:0005634">
    <property type="term" value="C:nucleus"/>
    <property type="evidence" value="ECO:0007669"/>
    <property type="project" value="UniProtKB-SubCell"/>
</dbReference>
<evidence type="ECO:0000313" key="18">
    <source>
        <dbReference type="EMBL" id="CAL1286054.1"/>
    </source>
</evidence>
<evidence type="ECO:0000256" key="13">
    <source>
        <dbReference type="ARBA" id="ARBA00038490"/>
    </source>
</evidence>
<dbReference type="InterPro" id="IPR050185">
    <property type="entry name" value="Ub_carboxyl-term_hydrolase"/>
</dbReference>
<gene>
    <name evidence="18" type="ORF">LARSCL_LOCUS14030</name>
</gene>
<comment type="similarity">
    <text evidence="13">Belongs to the peptidase C19 family. UBP8 subfamily.</text>
</comment>